<name>A0A9P0NPS9_APHGO</name>
<gene>
    <name evidence="1" type="ORF">APHIGO_LOCUS8453</name>
</gene>
<evidence type="ECO:0000313" key="1">
    <source>
        <dbReference type="EMBL" id="CAH1731805.1"/>
    </source>
</evidence>
<dbReference type="EMBL" id="OU899036">
    <property type="protein sequence ID" value="CAH1731805.1"/>
    <property type="molecule type" value="Genomic_DNA"/>
</dbReference>
<reference evidence="1" key="2">
    <citation type="submission" date="2022-10" db="EMBL/GenBank/DDBJ databases">
        <authorList>
            <consortium name="ENA_rothamsted_submissions"/>
            <consortium name="culmorum"/>
            <person name="King R."/>
        </authorList>
    </citation>
    <scope>NUCLEOTIDE SEQUENCE</scope>
</reference>
<dbReference type="Proteomes" id="UP001154329">
    <property type="component" value="Chromosome 3"/>
</dbReference>
<organism evidence="1 2">
    <name type="scientific">Aphis gossypii</name>
    <name type="common">Cotton aphid</name>
    <dbReference type="NCBI Taxonomy" id="80765"/>
    <lineage>
        <taxon>Eukaryota</taxon>
        <taxon>Metazoa</taxon>
        <taxon>Ecdysozoa</taxon>
        <taxon>Arthropoda</taxon>
        <taxon>Hexapoda</taxon>
        <taxon>Insecta</taxon>
        <taxon>Pterygota</taxon>
        <taxon>Neoptera</taxon>
        <taxon>Paraneoptera</taxon>
        <taxon>Hemiptera</taxon>
        <taxon>Sternorrhyncha</taxon>
        <taxon>Aphidomorpha</taxon>
        <taxon>Aphidoidea</taxon>
        <taxon>Aphididae</taxon>
        <taxon>Aphidini</taxon>
        <taxon>Aphis</taxon>
        <taxon>Aphis</taxon>
    </lineage>
</organism>
<evidence type="ECO:0000313" key="2">
    <source>
        <dbReference type="Proteomes" id="UP001154329"/>
    </source>
</evidence>
<proteinExistence type="predicted"/>
<protein>
    <submittedName>
        <fullName evidence="1">Uncharacterized protein</fullName>
    </submittedName>
</protein>
<dbReference type="AlphaFoldDB" id="A0A9P0NPS9"/>
<sequence length="167" mass="18577">MCSIPKEKCCTVSACDLNTSINTRVEESAKDLTKQVDCDKQKAATETGQYYKCCTLSPVSPTPLINVDCCEKAKPCASHFCTAVKGECNNYELTPYGKDFVCKTGRLIQKCLCVKFNGLQDTCKHSGCCTKIGCMRPLFPNCPPARQWKNDYICKKKKPIRCCADNE</sequence>
<reference evidence="1" key="1">
    <citation type="submission" date="2022-02" db="EMBL/GenBank/DDBJ databases">
        <authorList>
            <person name="King R."/>
        </authorList>
    </citation>
    <scope>NUCLEOTIDE SEQUENCE</scope>
</reference>
<keyword evidence="2" id="KW-1185">Reference proteome</keyword>
<accession>A0A9P0NPS9</accession>